<name>A0AAV1SPC2_9ROSI</name>
<evidence type="ECO:0000313" key="6">
    <source>
        <dbReference type="Proteomes" id="UP001314170"/>
    </source>
</evidence>
<dbReference type="Gene3D" id="3.40.50.300">
    <property type="entry name" value="P-loop containing nucleotide triphosphate hydrolases"/>
    <property type="match status" value="1"/>
</dbReference>
<dbReference type="PANTHER" id="PTHR48042">
    <property type="entry name" value="ABC TRANSPORTER G FAMILY MEMBER 11"/>
    <property type="match status" value="1"/>
</dbReference>
<evidence type="ECO:0000259" key="4">
    <source>
        <dbReference type="Pfam" id="PF00005"/>
    </source>
</evidence>
<evidence type="ECO:0000256" key="3">
    <source>
        <dbReference type="SAM" id="MobiDB-lite"/>
    </source>
</evidence>
<dbReference type="SUPFAM" id="SSF52540">
    <property type="entry name" value="P-loop containing nucleoside triphosphate hydrolases"/>
    <property type="match status" value="1"/>
</dbReference>
<feature type="domain" description="ABC transporter" evidence="4">
    <location>
        <begin position="140"/>
        <end position="174"/>
    </location>
</feature>
<sequence>MDSAVNVSRWTPSPSPTRSLLKEPATKTNVVAATQTKESVEDLELQSIVSEEDGKSSRMDTMFPFSTGSTTGLDPPPYPGTYEASSTRIEMETVGALLKEGKNHDDEGLTSNRNGNGVLLTWIDLWVTVPDGKNGGRPILQGLTGYAEAGDVLAILGPSGSGKSTLLDALAGSFPTAIWC</sequence>
<comment type="caution">
    <text evidence="5">The sequence shown here is derived from an EMBL/GenBank/DDBJ whole genome shotgun (WGS) entry which is preliminary data.</text>
</comment>
<dbReference type="InterPro" id="IPR052215">
    <property type="entry name" value="Plant_ABCG"/>
</dbReference>
<feature type="compositionally biased region" description="Low complexity" evidence="3">
    <location>
        <begin position="8"/>
        <end position="19"/>
    </location>
</feature>
<dbReference type="GO" id="GO:0005524">
    <property type="term" value="F:ATP binding"/>
    <property type="evidence" value="ECO:0007669"/>
    <property type="project" value="InterPro"/>
</dbReference>
<gene>
    <name evidence="5" type="ORF">DCAF_LOCUS25230</name>
</gene>
<dbReference type="EMBL" id="CAWUPB010001195">
    <property type="protein sequence ID" value="CAK7354570.1"/>
    <property type="molecule type" value="Genomic_DNA"/>
</dbReference>
<dbReference type="InterPro" id="IPR003439">
    <property type="entry name" value="ABC_transporter-like_ATP-bd"/>
</dbReference>
<dbReference type="InterPro" id="IPR027417">
    <property type="entry name" value="P-loop_NTPase"/>
</dbReference>
<keyword evidence="2" id="KW-0813">Transport</keyword>
<dbReference type="Proteomes" id="UP001314170">
    <property type="component" value="Unassembled WGS sequence"/>
</dbReference>
<dbReference type="Pfam" id="PF00005">
    <property type="entry name" value="ABC_tran"/>
    <property type="match status" value="1"/>
</dbReference>
<dbReference type="AlphaFoldDB" id="A0AAV1SPC2"/>
<feature type="region of interest" description="Disordered" evidence="3">
    <location>
        <begin position="1"/>
        <end position="29"/>
    </location>
</feature>
<evidence type="ECO:0000256" key="2">
    <source>
        <dbReference type="ARBA" id="ARBA00022448"/>
    </source>
</evidence>
<reference evidence="5 6" key="1">
    <citation type="submission" date="2024-01" db="EMBL/GenBank/DDBJ databases">
        <authorList>
            <person name="Waweru B."/>
        </authorList>
    </citation>
    <scope>NUCLEOTIDE SEQUENCE [LARGE SCALE GENOMIC DNA]</scope>
</reference>
<comment type="similarity">
    <text evidence="1">Belongs to the ABC transporter superfamily. ABCG family. Eye pigment precursor importer (TC 3.A.1.204) subfamily.</text>
</comment>
<proteinExistence type="inferred from homology"/>
<evidence type="ECO:0000256" key="1">
    <source>
        <dbReference type="ARBA" id="ARBA00005814"/>
    </source>
</evidence>
<dbReference type="PANTHER" id="PTHR48042:SF19">
    <property type="entry name" value="OS09G0472100 PROTEIN"/>
    <property type="match status" value="1"/>
</dbReference>
<evidence type="ECO:0000313" key="5">
    <source>
        <dbReference type="EMBL" id="CAK7354570.1"/>
    </source>
</evidence>
<protein>
    <recommendedName>
        <fullName evidence="4">ABC transporter domain-containing protein</fullName>
    </recommendedName>
</protein>
<organism evidence="5 6">
    <name type="scientific">Dovyalis caffra</name>
    <dbReference type="NCBI Taxonomy" id="77055"/>
    <lineage>
        <taxon>Eukaryota</taxon>
        <taxon>Viridiplantae</taxon>
        <taxon>Streptophyta</taxon>
        <taxon>Embryophyta</taxon>
        <taxon>Tracheophyta</taxon>
        <taxon>Spermatophyta</taxon>
        <taxon>Magnoliopsida</taxon>
        <taxon>eudicotyledons</taxon>
        <taxon>Gunneridae</taxon>
        <taxon>Pentapetalae</taxon>
        <taxon>rosids</taxon>
        <taxon>fabids</taxon>
        <taxon>Malpighiales</taxon>
        <taxon>Salicaceae</taxon>
        <taxon>Flacourtieae</taxon>
        <taxon>Dovyalis</taxon>
    </lineage>
</organism>
<dbReference type="GO" id="GO:0016887">
    <property type="term" value="F:ATP hydrolysis activity"/>
    <property type="evidence" value="ECO:0007669"/>
    <property type="project" value="InterPro"/>
</dbReference>
<keyword evidence="6" id="KW-1185">Reference proteome</keyword>
<accession>A0AAV1SPC2</accession>